<dbReference type="Pfam" id="PF03450">
    <property type="entry name" value="CO_deh_flav_C"/>
    <property type="match status" value="1"/>
</dbReference>
<name>A0A561SZK4_9PSEU</name>
<dbReference type="PROSITE" id="PS51387">
    <property type="entry name" value="FAD_PCMH"/>
    <property type="match status" value="1"/>
</dbReference>
<evidence type="ECO:0000313" key="3">
    <source>
        <dbReference type="EMBL" id="TWF80271.1"/>
    </source>
</evidence>
<dbReference type="InterPro" id="IPR036683">
    <property type="entry name" value="CO_DH_flav_C_dom_sf"/>
</dbReference>
<keyword evidence="1" id="KW-0560">Oxidoreductase</keyword>
<dbReference type="EMBL" id="VIWU01000001">
    <property type="protein sequence ID" value="TWF80271.1"/>
    <property type="molecule type" value="Genomic_DNA"/>
</dbReference>
<dbReference type="InterPro" id="IPR016169">
    <property type="entry name" value="FAD-bd_PCMH_sub2"/>
</dbReference>
<keyword evidence="4" id="KW-1185">Reference proteome</keyword>
<dbReference type="Proteomes" id="UP000321261">
    <property type="component" value="Unassembled WGS sequence"/>
</dbReference>
<sequence>MRAFSYTAPSSVAEAVEAIAAAGGGAKFLAGGTTLFDLMKLGVEQPPALIDVSRLAELTTIDTSRGDHLVFGGGARMGDVAADPVVRRDYPVLSESLWRAASQQLRNMATVAGNLLQRTRCPYFRDAVYPCNKREPGSGCAAREGIDRGNAVLGTSEACIATYPGDWPVALLAFDAVVDVVGPRGERTVALADLHLEPGDTPQREHTLASDELILRIRVPVTPAGRGSTYLKIRDRESYAFALASAAVGLTLTGGGQVQECRIALGGVATRPWRASGAEQAVIGRPLTDETTRAAGEAALAGARAGAHNAFKIELAKRTVADALRIAGERATR</sequence>
<dbReference type="InterPro" id="IPR016166">
    <property type="entry name" value="FAD-bd_PCMH"/>
</dbReference>
<dbReference type="Gene3D" id="3.30.390.50">
    <property type="entry name" value="CO dehydrogenase flavoprotein, C-terminal domain"/>
    <property type="match status" value="1"/>
</dbReference>
<dbReference type="AlphaFoldDB" id="A0A561SZK4"/>
<dbReference type="InterPro" id="IPR016167">
    <property type="entry name" value="FAD-bd_PCMH_sub1"/>
</dbReference>
<dbReference type="PANTHER" id="PTHR42659">
    <property type="entry name" value="XANTHINE DEHYDROGENASE SUBUNIT C-RELATED"/>
    <property type="match status" value="1"/>
</dbReference>
<proteinExistence type="predicted"/>
<comment type="caution">
    <text evidence="3">The sequence shown here is derived from an EMBL/GenBank/DDBJ whole genome shotgun (WGS) entry which is preliminary data.</text>
</comment>
<dbReference type="RefSeq" id="WP_147258980.1">
    <property type="nucleotide sequence ID" value="NZ_VIWU01000001.1"/>
</dbReference>
<organism evidence="3 4">
    <name type="scientific">Pseudonocardia hierapolitana</name>
    <dbReference type="NCBI Taxonomy" id="1128676"/>
    <lineage>
        <taxon>Bacteria</taxon>
        <taxon>Bacillati</taxon>
        <taxon>Actinomycetota</taxon>
        <taxon>Actinomycetes</taxon>
        <taxon>Pseudonocardiales</taxon>
        <taxon>Pseudonocardiaceae</taxon>
        <taxon>Pseudonocardia</taxon>
    </lineage>
</organism>
<dbReference type="Gene3D" id="3.30.43.10">
    <property type="entry name" value="Uridine Diphospho-n-acetylenolpyruvylglucosamine Reductase, domain 2"/>
    <property type="match status" value="1"/>
</dbReference>
<dbReference type="PANTHER" id="PTHR42659:SF1">
    <property type="entry name" value="OXIDOREDUCTASE"/>
    <property type="match status" value="1"/>
</dbReference>
<dbReference type="InterPro" id="IPR051312">
    <property type="entry name" value="Diverse_Substr_Oxidored"/>
</dbReference>
<dbReference type="GO" id="GO:0016491">
    <property type="term" value="F:oxidoreductase activity"/>
    <property type="evidence" value="ECO:0007669"/>
    <property type="project" value="UniProtKB-KW"/>
</dbReference>
<feature type="domain" description="FAD-binding PCMH-type" evidence="2">
    <location>
        <begin position="1"/>
        <end position="224"/>
    </location>
</feature>
<protein>
    <submittedName>
        <fullName evidence="3">Xanthine dehydrogenase YagS FAD-binding subunit</fullName>
    </submittedName>
</protein>
<dbReference type="InterPro" id="IPR036318">
    <property type="entry name" value="FAD-bd_PCMH-like_sf"/>
</dbReference>
<accession>A0A561SZK4</accession>
<gene>
    <name evidence="3" type="ORF">FHX44_116214</name>
</gene>
<dbReference type="SUPFAM" id="SSF56176">
    <property type="entry name" value="FAD-binding/transporter-associated domain-like"/>
    <property type="match status" value="1"/>
</dbReference>
<evidence type="ECO:0000313" key="4">
    <source>
        <dbReference type="Proteomes" id="UP000321261"/>
    </source>
</evidence>
<dbReference type="OrthoDB" id="9814706at2"/>
<dbReference type="SUPFAM" id="SSF55447">
    <property type="entry name" value="CO dehydrogenase flavoprotein C-terminal domain-like"/>
    <property type="match status" value="1"/>
</dbReference>
<dbReference type="InterPro" id="IPR002346">
    <property type="entry name" value="Mopterin_DH_FAD-bd"/>
</dbReference>
<reference evidence="3 4" key="1">
    <citation type="submission" date="2019-06" db="EMBL/GenBank/DDBJ databases">
        <title>Sequencing the genomes of 1000 actinobacteria strains.</title>
        <authorList>
            <person name="Klenk H.-P."/>
        </authorList>
    </citation>
    <scope>NUCLEOTIDE SEQUENCE [LARGE SCALE GENOMIC DNA]</scope>
    <source>
        <strain evidence="3 4">DSM 45671</strain>
    </source>
</reference>
<dbReference type="SMART" id="SM01092">
    <property type="entry name" value="CO_deh_flav_C"/>
    <property type="match status" value="1"/>
</dbReference>
<dbReference type="Pfam" id="PF00941">
    <property type="entry name" value="FAD_binding_5"/>
    <property type="match status" value="1"/>
</dbReference>
<evidence type="ECO:0000256" key="1">
    <source>
        <dbReference type="ARBA" id="ARBA00023002"/>
    </source>
</evidence>
<dbReference type="InterPro" id="IPR005107">
    <property type="entry name" value="CO_DH_flav_C"/>
</dbReference>
<dbReference type="GO" id="GO:0071949">
    <property type="term" value="F:FAD binding"/>
    <property type="evidence" value="ECO:0007669"/>
    <property type="project" value="InterPro"/>
</dbReference>
<dbReference type="Gene3D" id="3.30.465.10">
    <property type="match status" value="2"/>
</dbReference>
<evidence type="ECO:0000259" key="2">
    <source>
        <dbReference type="PROSITE" id="PS51387"/>
    </source>
</evidence>